<gene>
    <name evidence="2" type="ORF">Tco_0860655</name>
</gene>
<feature type="non-terminal residue" evidence="2">
    <location>
        <position position="412"/>
    </location>
</feature>
<evidence type="ECO:0000313" key="2">
    <source>
        <dbReference type="EMBL" id="GJT13613.1"/>
    </source>
</evidence>
<evidence type="ECO:0000256" key="1">
    <source>
        <dbReference type="SAM" id="MobiDB-lite"/>
    </source>
</evidence>
<feature type="compositionally biased region" description="Basic and acidic residues" evidence="1">
    <location>
        <begin position="239"/>
        <end position="252"/>
    </location>
</feature>
<feature type="region of interest" description="Disordered" evidence="1">
    <location>
        <begin position="239"/>
        <end position="271"/>
    </location>
</feature>
<comment type="caution">
    <text evidence="2">The sequence shown here is derived from an EMBL/GenBank/DDBJ whole genome shotgun (WGS) entry which is preliminary data.</text>
</comment>
<dbReference type="EMBL" id="BQNB010013243">
    <property type="protein sequence ID" value="GJT13613.1"/>
    <property type="molecule type" value="Genomic_DNA"/>
</dbReference>
<protein>
    <submittedName>
        <fullName evidence="2">Uncharacterized protein</fullName>
    </submittedName>
</protein>
<accession>A0ABQ5BGE7</accession>
<evidence type="ECO:0000313" key="3">
    <source>
        <dbReference type="Proteomes" id="UP001151760"/>
    </source>
</evidence>
<organism evidence="2 3">
    <name type="scientific">Tanacetum coccineum</name>
    <dbReference type="NCBI Taxonomy" id="301880"/>
    <lineage>
        <taxon>Eukaryota</taxon>
        <taxon>Viridiplantae</taxon>
        <taxon>Streptophyta</taxon>
        <taxon>Embryophyta</taxon>
        <taxon>Tracheophyta</taxon>
        <taxon>Spermatophyta</taxon>
        <taxon>Magnoliopsida</taxon>
        <taxon>eudicotyledons</taxon>
        <taxon>Gunneridae</taxon>
        <taxon>Pentapetalae</taxon>
        <taxon>asterids</taxon>
        <taxon>campanulids</taxon>
        <taxon>Asterales</taxon>
        <taxon>Asteraceae</taxon>
        <taxon>Asteroideae</taxon>
        <taxon>Anthemideae</taxon>
        <taxon>Anthemidinae</taxon>
        <taxon>Tanacetum</taxon>
    </lineage>
</organism>
<reference evidence="2" key="2">
    <citation type="submission" date="2022-01" db="EMBL/GenBank/DDBJ databases">
        <authorList>
            <person name="Yamashiro T."/>
            <person name="Shiraishi A."/>
            <person name="Satake H."/>
            <person name="Nakayama K."/>
        </authorList>
    </citation>
    <scope>NUCLEOTIDE SEQUENCE</scope>
</reference>
<keyword evidence="3" id="KW-1185">Reference proteome</keyword>
<reference evidence="2" key="1">
    <citation type="journal article" date="2022" name="Int. J. Mol. Sci.">
        <title>Draft Genome of Tanacetum Coccineum: Genomic Comparison of Closely Related Tanacetum-Family Plants.</title>
        <authorList>
            <person name="Yamashiro T."/>
            <person name="Shiraishi A."/>
            <person name="Nakayama K."/>
            <person name="Satake H."/>
        </authorList>
    </citation>
    <scope>NUCLEOTIDE SEQUENCE</scope>
</reference>
<proteinExistence type="predicted"/>
<name>A0ABQ5BGE7_9ASTR</name>
<sequence>MAKRHQHCQAGWKPTPPMESGTYYKPFDRWVWVSATNYVNAFGGTITGCLGDIDNFLKKGKLEQVVAIVKSCSPNALGDLNVTLKDLSEKMYYVREKTRASNHLVRESDVRHKTRDSEIDKKRHIRNRWEYNEEHLGTNYTGGKRNSTVSFMFFNFPTNWGMGNQWMLFKKFRTVFDMYMVQKRLRNWERYGFVRFILVTNVEELLKRLREIKFGEENLKVFIAYDRKNLGVRGAEVANGEKRGKDKKDGGWEGRNNGYRNQGEKSRTKNKKKPVEQSICICGEQGLSNVEVKLLGGLEVLMVFDTPETATNILNSMGSRTETVEQALHPSWQANMDQHYWSTGFLLVGVGKVQLHTINKGLIRESLYVKLYEKKFKVDVIEEVGDVMELEMEEKDAMDKNKIEHKETHDLV</sequence>
<dbReference type="Proteomes" id="UP001151760">
    <property type="component" value="Unassembled WGS sequence"/>
</dbReference>